<keyword evidence="1" id="KW-0812">Transmembrane</keyword>
<organism evidence="2 3">
    <name type="scientific">Nocardia africana</name>
    <dbReference type="NCBI Taxonomy" id="134964"/>
    <lineage>
        <taxon>Bacteria</taxon>
        <taxon>Bacillati</taxon>
        <taxon>Actinomycetota</taxon>
        <taxon>Actinomycetes</taxon>
        <taxon>Mycobacteriales</taxon>
        <taxon>Nocardiaceae</taxon>
        <taxon>Nocardia</taxon>
    </lineage>
</organism>
<dbReference type="InterPro" id="IPR058714">
    <property type="entry name" value="LpqS"/>
</dbReference>
<sequence length="140" mass="14309">MSVISRLRFGVPALALVALLVLVALHFDCVRPGGDTHVHPTMTSGDVVSAASAVGHLDLGLHVPGDDCCSHAAHCVLKSALPANPQKTMLLGLVLFLAMVALAAISAAGSIALAVRGPPLPAPTALTGRGILTRLCIDRR</sequence>
<gene>
    <name evidence="2" type="ORF">NCTC13184_06010</name>
</gene>
<name>A0A378X1Z1_9NOCA</name>
<feature type="transmembrane region" description="Helical" evidence="1">
    <location>
        <begin position="7"/>
        <end position="27"/>
    </location>
</feature>
<dbReference type="EMBL" id="UGRU01000001">
    <property type="protein sequence ID" value="SUA47469.1"/>
    <property type="molecule type" value="Genomic_DNA"/>
</dbReference>
<feature type="transmembrane region" description="Helical" evidence="1">
    <location>
        <begin position="89"/>
        <end position="115"/>
    </location>
</feature>
<dbReference type="Proteomes" id="UP000255082">
    <property type="component" value="Unassembled WGS sequence"/>
</dbReference>
<evidence type="ECO:0000313" key="3">
    <source>
        <dbReference type="Proteomes" id="UP000255082"/>
    </source>
</evidence>
<dbReference type="AlphaFoldDB" id="A0A378X1Z1"/>
<dbReference type="RefSeq" id="WP_128145517.1">
    <property type="nucleotide sequence ID" value="NZ_UGRU01000001.1"/>
</dbReference>
<protein>
    <recommendedName>
        <fullName evidence="4">Lipoprotein LpqS</fullName>
    </recommendedName>
</protein>
<accession>A0A378X1Z1</accession>
<keyword evidence="1" id="KW-0472">Membrane</keyword>
<reference evidence="2 3" key="1">
    <citation type="submission" date="2018-06" db="EMBL/GenBank/DDBJ databases">
        <authorList>
            <consortium name="Pathogen Informatics"/>
            <person name="Doyle S."/>
        </authorList>
    </citation>
    <scope>NUCLEOTIDE SEQUENCE [LARGE SCALE GENOMIC DNA]</scope>
    <source>
        <strain evidence="2 3">NCTC13184</strain>
    </source>
</reference>
<dbReference type="Pfam" id="PF26327">
    <property type="entry name" value="LpqS"/>
    <property type="match status" value="1"/>
</dbReference>
<proteinExistence type="predicted"/>
<dbReference type="OrthoDB" id="9933721at2"/>
<keyword evidence="1" id="KW-1133">Transmembrane helix</keyword>
<evidence type="ECO:0008006" key="4">
    <source>
        <dbReference type="Google" id="ProtNLM"/>
    </source>
</evidence>
<evidence type="ECO:0000256" key="1">
    <source>
        <dbReference type="SAM" id="Phobius"/>
    </source>
</evidence>
<evidence type="ECO:0000313" key="2">
    <source>
        <dbReference type="EMBL" id="SUA47469.1"/>
    </source>
</evidence>